<keyword evidence="1" id="KW-0677">Repeat</keyword>
<feature type="region of interest" description="Disordered" evidence="4">
    <location>
        <begin position="1690"/>
        <end position="1716"/>
    </location>
</feature>
<dbReference type="InterPro" id="IPR036770">
    <property type="entry name" value="Ankyrin_rpt-contain_sf"/>
</dbReference>
<feature type="compositionally biased region" description="Basic and acidic residues" evidence="4">
    <location>
        <begin position="583"/>
        <end position="607"/>
    </location>
</feature>
<dbReference type="Proteomes" id="UP001383192">
    <property type="component" value="Unassembled WGS sequence"/>
</dbReference>
<keyword evidence="6" id="KW-1185">Reference proteome</keyword>
<evidence type="ECO:0000313" key="5">
    <source>
        <dbReference type="EMBL" id="KAK7062773.1"/>
    </source>
</evidence>
<gene>
    <name evidence="5" type="ORF">VNI00_000262</name>
</gene>
<dbReference type="EMBL" id="JAYKXP010000001">
    <property type="protein sequence ID" value="KAK7062773.1"/>
    <property type="molecule type" value="Genomic_DNA"/>
</dbReference>
<reference evidence="5 6" key="1">
    <citation type="submission" date="2024-01" db="EMBL/GenBank/DDBJ databases">
        <title>A draft genome for a cacao thread blight-causing isolate of Paramarasmius palmivorus.</title>
        <authorList>
            <person name="Baruah I.K."/>
            <person name="Bukari Y."/>
            <person name="Amoako-Attah I."/>
            <person name="Meinhardt L.W."/>
            <person name="Bailey B.A."/>
            <person name="Cohen S.P."/>
        </authorList>
    </citation>
    <scope>NUCLEOTIDE SEQUENCE [LARGE SCALE GENOMIC DNA]</scope>
    <source>
        <strain evidence="5 6">GH-12</strain>
    </source>
</reference>
<protein>
    <recommendedName>
        <fullName evidence="7">Ankyrin repeat protein</fullName>
    </recommendedName>
</protein>
<comment type="caution">
    <text evidence="5">The sequence shown here is derived from an EMBL/GenBank/DDBJ whole genome shotgun (WGS) entry which is preliminary data.</text>
</comment>
<feature type="compositionally biased region" description="Basic and acidic residues" evidence="4">
    <location>
        <begin position="1772"/>
        <end position="1783"/>
    </location>
</feature>
<feature type="region of interest" description="Disordered" evidence="4">
    <location>
        <begin position="583"/>
        <end position="691"/>
    </location>
</feature>
<dbReference type="PROSITE" id="PS50088">
    <property type="entry name" value="ANK_REPEAT"/>
    <property type="match status" value="4"/>
</dbReference>
<feature type="compositionally biased region" description="Basic and acidic residues" evidence="4">
    <location>
        <begin position="1700"/>
        <end position="1715"/>
    </location>
</feature>
<sequence>MSQQTPEARAFIDRLQALPKDPGVSLDAVLQPSLDDEAELRKLFATDKDNARLKDIHVGLVDVFDAPPALRTVHARVVKDEKDLTAKYVMPLTEENRKKDGELAIVEDLEGFKKNWGVFTEGSLSQLLDWNNVVAAGGSVLACLMPLHESAKVSKRAMRKFYHSAAYPTSDVDLFLWGMTPQEAEVKITKIYEAVRDSVPWEVTSQYPYRSVQIVLRLYKSPAEILAGFDIDSACCAYDGSRVWANPRAITAMMRQCNTVDMTRRSPSYEVRLAKYSSRAFEVYVPTLSREDVDPTIFERSIVRVEGLARLLAFEKLKDTDSRNQFLEARRKLRGRPNALDHYNRRKKAYKGDLKGDTSIGGLEMNDYDVVSLHIPYGPRWNARRIEKLVYSTDLGMNSPFNPKNKGRRLHRHPAFFGTGPECLEDCCECCPDPIDEDENKLQKKEDEQCIRGRISFIEEDPGRQSMSGSFNPIDVGEWSEHVYIGPTEKFFAAIVADDRASVAKMIEEGIDVTKRDHVGRMPLHVAIMAKRGEVACHLIDNGARITSRLVDGRTALHLAARQDMVDVVKKLLEKSKVNEELLKKDSDSDGDGDVKMKDAAPERPSSEDDWSSDDNGVISMDEDGTGDGDNEEEDVDEDKSVDGDSDDDEEEEDEDDDDEEGGPKTEEPLQTPDESGALPEDKNDEPDVFDINAPDWDLTFTPLAYAIFFASVSVVEVLIDAGADVTLETRAKYRHAPVLFPLTLTTYRADDEETSKVAERLISAGASSFTLDCDTRTTFLQTIDAGSTNLLLTLLRADPDVWIAIRFPAIVHDRYSIGSRWQARFPLVATIQHGQYAMLAALLAYGANVVFKEKYVSLAREWHNRQTDNSLDWVVTVLEAAFACYDDVFQLLVPLHATINAPIKASKGRYDESVDKMTLLDWARYGIRHINRELKKIDEETDNIGPLQEVQTQPGLKGYYAKYLNDNGDSPRIYTDQEIEERKEEREERRLKWSQLKTYFSDIERLLVSREAKTYAELFPLEKSDKNRDDFDDEKSEPVGNDESAKEESEKQPTRYRYITEAQYGTGNLVPSHLSEAYDELFEACMKGDNATVQRLCLPAEETQTNQTPLQITVQLSHPTNGSNTGITPLAMAIHHRHWNTARLVFTISAAQYEPKENDHKFTINLEGFHKDEDSDDRSVNSDDSSDTVNKAPINFVDVANRPSKVSCHVAPSKMLRDLRCYWHENVLSRSANNLLEAAIGDDNTDAFSNIFGLYKLSEPPIELKRSDLDSMLEIILSRSEPKMLDEFIRKTGYGIKVRVPGKEGAKDEDITYATNDKNHVYLGLNVHGKKRKDLVKQNDPNANDDEDDGIPLVWKAAEKSAESILDYLSGNGPYEAYKYYAMCNNNEHAIALRRTANLETVLPKWLGWDINVLGESPLTAAVLGGRLSTVKHLFAKHPRLMSLALKETIKFTGYNILMVAVDTGCSKQMVDYLLANGQSAVENDSVRGWNIYHILASGDAKLFEHFLEKLPQEVSESLLLQQSKRDLETPLHLAVNRGRNDIVKLIVNFTKSGLLIRNVIGSMPLHIAVLNGYAKVSKILLDASSTEALHAENGVGDTPLEIATVQMLLRRVTEYSSVCPELGRSKVNWDRMPRRLDVERLEQATSELREMIRVLQEDGKLTQGSKLNEELSAFARYLETQLANARVEDAAKKKREKAKKERKEKEEQERQEHWAVPGLMDEEDHERSTSYDCQTRGGTFNYVLNAVMARPGDRSLVHLVDVQKSASGDLDKVQRTTTKADYDDEGFAPEEDPESKLRSNSMLFRRIRVKA</sequence>
<feature type="repeat" description="ANK" evidence="3">
    <location>
        <begin position="519"/>
        <end position="551"/>
    </location>
</feature>
<dbReference type="Gene3D" id="1.25.40.20">
    <property type="entry name" value="Ankyrin repeat-containing domain"/>
    <property type="match status" value="3"/>
</dbReference>
<feature type="repeat" description="ANK" evidence="3">
    <location>
        <begin position="1528"/>
        <end position="1550"/>
    </location>
</feature>
<dbReference type="PROSITE" id="PS50297">
    <property type="entry name" value="ANK_REP_REGION"/>
    <property type="match status" value="2"/>
</dbReference>
<dbReference type="Pfam" id="PF12796">
    <property type="entry name" value="Ank_2"/>
    <property type="match status" value="2"/>
</dbReference>
<dbReference type="PANTHER" id="PTHR24198:SF165">
    <property type="entry name" value="ANKYRIN REPEAT-CONTAINING PROTEIN-RELATED"/>
    <property type="match status" value="1"/>
</dbReference>
<feature type="repeat" description="ANK" evidence="3">
    <location>
        <begin position="699"/>
        <end position="731"/>
    </location>
</feature>
<feature type="compositionally biased region" description="Acidic residues" evidence="4">
    <location>
        <begin position="621"/>
        <end position="661"/>
    </location>
</feature>
<evidence type="ECO:0000256" key="4">
    <source>
        <dbReference type="SAM" id="MobiDB-lite"/>
    </source>
</evidence>
<organism evidence="5 6">
    <name type="scientific">Paramarasmius palmivorus</name>
    <dbReference type="NCBI Taxonomy" id="297713"/>
    <lineage>
        <taxon>Eukaryota</taxon>
        <taxon>Fungi</taxon>
        <taxon>Dikarya</taxon>
        <taxon>Basidiomycota</taxon>
        <taxon>Agaricomycotina</taxon>
        <taxon>Agaricomycetes</taxon>
        <taxon>Agaricomycetidae</taxon>
        <taxon>Agaricales</taxon>
        <taxon>Marasmiineae</taxon>
        <taxon>Marasmiaceae</taxon>
        <taxon>Paramarasmius</taxon>
    </lineage>
</organism>
<feature type="region of interest" description="Disordered" evidence="4">
    <location>
        <begin position="1772"/>
        <end position="1798"/>
    </location>
</feature>
<evidence type="ECO:0008006" key="7">
    <source>
        <dbReference type="Google" id="ProtNLM"/>
    </source>
</evidence>
<evidence type="ECO:0000256" key="3">
    <source>
        <dbReference type="PROSITE-ProRule" id="PRU00023"/>
    </source>
</evidence>
<evidence type="ECO:0000313" key="6">
    <source>
        <dbReference type="Proteomes" id="UP001383192"/>
    </source>
</evidence>
<dbReference type="InterPro" id="IPR002110">
    <property type="entry name" value="Ankyrin_rpt"/>
</dbReference>
<dbReference type="SUPFAM" id="SSF48403">
    <property type="entry name" value="Ankyrin repeat"/>
    <property type="match status" value="3"/>
</dbReference>
<feature type="repeat" description="ANK" evidence="3">
    <location>
        <begin position="552"/>
        <end position="576"/>
    </location>
</feature>
<dbReference type="PRINTS" id="PR01415">
    <property type="entry name" value="ANKYRIN"/>
</dbReference>
<feature type="region of interest" description="Disordered" evidence="4">
    <location>
        <begin position="1026"/>
        <end position="1055"/>
    </location>
</feature>
<proteinExistence type="predicted"/>
<name>A0AAW0EC74_9AGAR</name>
<dbReference type="PANTHER" id="PTHR24198">
    <property type="entry name" value="ANKYRIN REPEAT AND PROTEIN KINASE DOMAIN-CONTAINING PROTEIN"/>
    <property type="match status" value="1"/>
</dbReference>
<dbReference type="SMART" id="SM00248">
    <property type="entry name" value="ANK"/>
    <property type="match status" value="10"/>
</dbReference>
<keyword evidence="2 3" id="KW-0040">ANK repeat</keyword>
<evidence type="ECO:0000256" key="2">
    <source>
        <dbReference type="ARBA" id="ARBA00023043"/>
    </source>
</evidence>
<accession>A0AAW0EC74</accession>
<feature type="compositionally biased region" description="Acidic residues" evidence="4">
    <location>
        <begin position="1784"/>
        <end position="1795"/>
    </location>
</feature>
<evidence type="ECO:0000256" key="1">
    <source>
        <dbReference type="ARBA" id="ARBA00022737"/>
    </source>
</evidence>
<feature type="compositionally biased region" description="Basic and acidic residues" evidence="4">
    <location>
        <begin position="1044"/>
        <end position="1054"/>
    </location>
</feature>